<dbReference type="InterPro" id="IPR004942">
    <property type="entry name" value="Roadblock/LAMTOR2_dom"/>
</dbReference>
<evidence type="ECO:0000259" key="2">
    <source>
        <dbReference type="SMART" id="SM00960"/>
    </source>
</evidence>
<dbReference type="OrthoDB" id="271745at2759"/>
<dbReference type="Proteomes" id="UP000439903">
    <property type="component" value="Unassembled WGS sequence"/>
</dbReference>
<evidence type="ECO:0000313" key="4">
    <source>
        <dbReference type="Proteomes" id="UP000439903"/>
    </source>
</evidence>
<name>A0A8H3X4E6_GIGMA</name>
<dbReference type="GO" id="GO:0005085">
    <property type="term" value="F:guanyl-nucleotide exchange factor activity"/>
    <property type="evidence" value="ECO:0007669"/>
    <property type="project" value="InterPro"/>
</dbReference>
<sequence>MLKPKTITLVLKQATTGGVKATLLLNSEGSPLAFVSDSDREARIYAAIASNIWCTFEKAGKNLMKDDGLKFLLVECEEGNVAITTVSNMLLCLVAKPDVELGILKAKLGISKSHFSEWQLIRRRKYYQETNLRELRKKINLGFENCSVRIKELSDFTTGQDLIVMIEIRA</sequence>
<protein>
    <submittedName>
        <fullName evidence="3">Ragulator complex protein LAMTOR2-like</fullName>
    </submittedName>
</protein>
<feature type="domain" description="Roadblock/LAMTOR2" evidence="2">
    <location>
        <begin position="7"/>
        <end position="95"/>
    </location>
</feature>
<dbReference type="GO" id="GO:0032008">
    <property type="term" value="P:positive regulation of TOR signaling"/>
    <property type="evidence" value="ECO:0007669"/>
    <property type="project" value="InterPro"/>
</dbReference>
<dbReference type="AlphaFoldDB" id="A0A8H3X4E6"/>
<dbReference type="InterPro" id="IPR037587">
    <property type="entry name" value="LAMTOR2-like"/>
</dbReference>
<dbReference type="EMBL" id="WTPW01001944">
    <property type="protein sequence ID" value="KAF0406165.1"/>
    <property type="molecule type" value="Genomic_DNA"/>
</dbReference>
<keyword evidence="4" id="KW-1185">Reference proteome</keyword>
<dbReference type="PANTHER" id="PTHR13323">
    <property type="entry name" value="LATE ENDOSOMAL/LYSOSOMAL MP1 INTERACTING PROTEIN"/>
    <property type="match status" value="1"/>
</dbReference>
<dbReference type="Pfam" id="PF03259">
    <property type="entry name" value="Robl_LC7"/>
    <property type="match status" value="1"/>
</dbReference>
<dbReference type="SUPFAM" id="SSF103196">
    <property type="entry name" value="Roadblock/LC7 domain"/>
    <property type="match status" value="1"/>
</dbReference>
<evidence type="ECO:0000313" key="3">
    <source>
        <dbReference type="EMBL" id="KAF0406165.1"/>
    </source>
</evidence>
<organism evidence="3 4">
    <name type="scientific">Gigaspora margarita</name>
    <dbReference type="NCBI Taxonomy" id="4874"/>
    <lineage>
        <taxon>Eukaryota</taxon>
        <taxon>Fungi</taxon>
        <taxon>Fungi incertae sedis</taxon>
        <taxon>Mucoromycota</taxon>
        <taxon>Glomeromycotina</taxon>
        <taxon>Glomeromycetes</taxon>
        <taxon>Diversisporales</taxon>
        <taxon>Gigasporaceae</taxon>
        <taxon>Gigaspora</taxon>
    </lineage>
</organism>
<dbReference type="FunFam" id="3.30.450.30:FF:000004">
    <property type="entry name" value="ragulator complex protein LAMTOR2"/>
    <property type="match status" value="1"/>
</dbReference>
<comment type="caution">
    <text evidence="3">The sequence shown here is derived from an EMBL/GenBank/DDBJ whole genome shotgun (WGS) entry which is preliminary data.</text>
</comment>
<dbReference type="Gene3D" id="3.30.450.30">
    <property type="entry name" value="Dynein light chain 2a, cytoplasmic"/>
    <property type="match status" value="1"/>
</dbReference>
<accession>A0A8H3X4E6</accession>
<dbReference type="GO" id="GO:0005737">
    <property type="term" value="C:cytoplasm"/>
    <property type="evidence" value="ECO:0007669"/>
    <property type="project" value="UniProtKB-ARBA"/>
</dbReference>
<dbReference type="GO" id="GO:0060090">
    <property type="term" value="F:molecular adaptor activity"/>
    <property type="evidence" value="ECO:0007669"/>
    <property type="project" value="InterPro"/>
</dbReference>
<dbReference type="SMART" id="SM00960">
    <property type="entry name" value="Robl_LC7"/>
    <property type="match status" value="1"/>
</dbReference>
<evidence type="ECO:0000256" key="1">
    <source>
        <dbReference type="ARBA" id="ARBA00007191"/>
    </source>
</evidence>
<reference evidence="3 4" key="1">
    <citation type="journal article" date="2019" name="Environ. Microbiol.">
        <title>At the nexus of three kingdoms: the genome of the mycorrhizal fungus Gigaspora margarita provides insights into plant, endobacterial and fungal interactions.</title>
        <authorList>
            <person name="Venice F."/>
            <person name="Ghignone S."/>
            <person name="Salvioli di Fossalunga A."/>
            <person name="Amselem J."/>
            <person name="Novero M."/>
            <person name="Xianan X."/>
            <person name="Sedzielewska Toro K."/>
            <person name="Morin E."/>
            <person name="Lipzen A."/>
            <person name="Grigoriev I.V."/>
            <person name="Henrissat B."/>
            <person name="Martin F.M."/>
            <person name="Bonfante P."/>
        </authorList>
    </citation>
    <scope>NUCLEOTIDE SEQUENCE [LARGE SCALE GENOMIC DNA]</scope>
    <source>
        <strain evidence="3 4">BEG34</strain>
    </source>
</reference>
<proteinExistence type="inferred from homology"/>
<comment type="similarity">
    <text evidence="1">Belongs to the GAMAD family.</text>
</comment>
<gene>
    <name evidence="3" type="ORF">F8M41_008881</name>
</gene>